<dbReference type="STRING" id="441959.B8M365"/>
<sequence>MHAVLTISASHLNYLLPQQAENKRAMNIYLSRTLPGFRSGVGTIASLQDTDAVIACGFLLLYYAWDDSNQSIDSDGLLWFATGLSEVITAAYTIQSQDGTNNGIFHNYAIPQYAQMLLDIRTRTASAASYLSYDFDGNFLGRHKLSDQVQDSVSQGGGCREIRLENRLGPIFYTVDSFTLGLDLTGFLPSFMAYSLTWPTKAPKDFVNQINAGESHALLVLLSFYSSVWLTLSNEVWWAHRRCRMMCELILSQLTYQKESFWSENITRIAEYFNFNQKTNGTWEVGCPSPTRI</sequence>
<keyword evidence="2" id="KW-1185">Reference proteome</keyword>
<protein>
    <recommendedName>
        <fullName evidence="3">C6 transcription factor</fullName>
    </recommendedName>
</protein>
<evidence type="ECO:0000313" key="2">
    <source>
        <dbReference type="Proteomes" id="UP000001745"/>
    </source>
</evidence>
<dbReference type="InterPro" id="IPR052400">
    <property type="entry name" value="Zn2-C6_fungal_TF"/>
</dbReference>
<dbReference type="PANTHER" id="PTHR47657">
    <property type="entry name" value="STEROL REGULATORY ELEMENT-BINDING PROTEIN ECM22"/>
    <property type="match status" value="1"/>
</dbReference>
<proteinExistence type="predicted"/>
<reference evidence="2" key="1">
    <citation type="journal article" date="2015" name="Genome Announc.">
        <title>Genome sequence of the AIDS-associated pathogen Penicillium marneffei (ATCC18224) and its near taxonomic relative Talaromyces stipitatus (ATCC10500).</title>
        <authorList>
            <person name="Nierman W.C."/>
            <person name="Fedorova-Abrams N.D."/>
            <person name="Andrianopoulos A."/>
        </authorList>
    </citation>
    <scope>NUCLEOTIDE SEQUENCE [LARGE SCALE GENOMIC DNA]</scope>
    <source>
        <strain evidence="2">ATCC 10500 / CBS 375.48 / QM 6759 / NRRL 1006</strain>
    </source>
</reference>
<name>B8M365_TALSN</name>
<dbReference type="EMBL" id="EQ962653">
    <property type="protein sequence ID" value="EED22041.1"/>
    <property type="molecule type" value="Genomic_DNA"/>
</dbReference>
<evidence type="ECO:0008006" key="3">
    <source>
        <dbReference type="Google" id="ProtNLM"/>
    </source>
</evidence>
<dbReference type="VEuPathDB" id="FungiDB:TSTA_092870"/>
<dbReference type="eggNOG" id="ENOG502SQMM">
    <property type="taxonomic scope" value="Eukaryota"/>
</dbReference>
<dbReference type="HOGENOM" id="CLU_950534_0_0_1"/>
<dbReference type="RefSeq" id="XP_002479004.1">
    <property type="nucleotide sequence ID" value="XM_002478959.1"/>
</dbReference>
<dbReference type="InParanoid" id="B8M365"/>
<organism evidence="1 2">
    <name type="scientific">Talaromyces stipitatus (strain ATCC 10500 / CBS 375.48 / QM 6759 / NRRL 1006)</name>
    <name type="common">Penicillium stipitatum</name>
    <dbReference type="NCBI Taxonomy" id="441959"/>
    <lineage>
        <taxon>Eukaryota</taxon>
        <taxon>Fungi</taxon>
        <taxon>Dikarya</taxon>
        <taxon>Ascomycota</taxon>
        <taxon>Pezizomycotina</taxon>
        <taxon>Eurotiomycetes</taxon>
        <taxon>Eurotiomycetidae</taxon>
        <taxon>Eurotiales</taxon>
        <taxon>Trichocomaceae</taxon>
        <taxon>Talaromyces</taxon>
        <taxon>Talaromyces sect. Talaromyces</taxon>
    </lineage>
</organism>
<gene>
    <name evidence="1" type="ORF">TSTA_092870</name>
</gene>
<dbReference type="GO" id="GO:0000981">
    <property type="term" value="F:DNA-binding transcription factor activity, RNA polymerase II-specific"/>
    <property type="evidence" value="ECO:0007669"/>
    <property type="project" value="TreeGrafter"/>
</dbReference>
<dbReference type="OrthoDB" id="416217at2759"/>
<dbReference type="AlphaFoldDB" id="B8M365"/>
<dbReference type="Proteomes" id="UP000001745">
    <property type="component" value="Unassembled WGS sequence"/>
</dbReference>
<dbReference type="GeneID" id="8099465"/>
<evidence type="ECO:0000313" key="1">
    <source>
        <dbReference type="EMBL" id="EED22041.1"/>
    </source>
</evidence>
<accession>B8M365</accession>
<dbReference type="PANTHER" id="PTHR47657:SF7">
    <property type="entry name" value="STEROL REGULATORY ELEMENT-BINDING PROTEIN ECM22"/>
    <property type="match status" value="1"/>
</dbReference>